<gene>
    <name evidence="2" type="ORF">DFP72DRAFT_1116598</name>
</gene>
<evidence type="ECO:0000313" key="3">
    <source>
        <dbReference type="Proteomes" id="UP000521943"/>
    </source>
</evidence>
<feature type="region of interest" description="Disordered" evidence="1">
    <location>
        <begin position="53"/>
        <end position="79"/>
    </location>
</feature>
<dbReference type="AlphaFoldDB" id="A0A8H6I2U5"/>
<reference evidence="2 3" key="1">
    <citation type="submission" date="2020-07" db="EMBL/GenBank/DDBJ databases">
        <title>Comparative genomics of pyrophilous fungi reveals a link between fire events and developmental genes.</title>
        <authorList>
            <consortium name="DOE Joint Genome Institute"/>
            <person name="Steindorff A.S."/>
            <person name="Carver A."/>
            <person name="Calhoun S."/>
            <person name="Stillman K."/>
            <person name="Liu H."/>
            <person name="Lipzen A."/>
            <person name="Pangilinan J."/>
            <person name="Labutti K."/>
            <person name="Bruns T.D."/>
            <person name="Grigoriev I.V."/>
        </authorList>
    </citation>
    <scope>NUCLEOTIDE SEQUENCE [LARGE SCALE GENOMIC DNA]</scope>
    <source>
        <strain evidence="2 3">CBS 144469</strain>
    </source>
</reference>
<keyword evidence="3" id="KW-1185">Reference proteome</keyword>
<proteinExistence type="predicted"/>
<organism evidence="2 3">
    <name type="scientific">Ephemerocybe angulata</name>
    <dbReference type="NCBI Taxonomy" id="980116"/>
    <lineage>
        <taxon>Eukaryota</taxon>
        <taxon>Fungi</taxon>
        <taxon>Dikarya</taxon>
        <taxon>Basidiomycota</taxon>
        <taxon>Agaricomycotina</taxon>
        <taxon>Agaricomycetes</taxon>
        <taxon>Agaricomycetidae</taxon>
        <taxon>Agaricales</taxon>
        <taxon>Agaricineae</taxon>
        <taxon>Psathyrellaceae</taxon>
        <taxon>Ephemerocybe</taxon>
    </lineage>
</organism>
<feature type="compositionally biased region" description="Polar residues" evidence="1">
    <location>
        <begin position="53"/>
        <end position="62"/>
    </location>
</feature>
<feature type="region of interest" description="Disordered" evidence="1">
    <location>
        <begin position="1"/>
        <end position="24"/>
    </location>
</feature>
<protein>
    <submittedName>
        <fullName evidence="2">Uncharacterized protein</fullName>
    </submittedName>
</protein>
<evidence type="ECO:0000256" key="1">
    <source>
        <dbReference type="SAM" id="MobiDB-lite"/>
    </source>
</evidence>
<dbReference type="Proteomes" id="UP000521943">
    <property type="component" value="Unassembled WGS sequence"/>
</dbReference>
<dbReference type="EMBL" id="JACGCI010000026">
    <property type="protein sequence ID" value="KAF6756398.1"/>
    <property type="molecule type" value="Genomic_DNA"/>
</dbReference>
<comment type="caution">
    <text evidence="2">The sequence shown here is derived from an EMBL/GenBank/DDBJ whole genome shotgun (WGS) entry which is preliminary data.</text>
</comment>
<sequence>MYAWSVPQISGSQATDDGDDSNAKACRRQQLMRKGGRIKASRSKAWIGVSTRQVAEPSTTTAGLRAKSDGGGPCESQPRVLSRRPTAALYFDHFTIAGERPTASVMDQGLHTIALETPSLQQRRAPLRQVSRSPVSIADLRPGTVLDALRNSPVIQVGAVKRGAEKRKRARREWMDARDANTFLGQGDHTLRRRGWTLGDDGPKGQGRVGCCEKGFSVSWVMSHVAEPVEVNETEKSACAATDADLTGRENQGPSACSGLAGISTTALPPRRPFFPTNTLSSRRRCSRRPRRLEYLLLQQAAPTSFAIKLEKSALSSRERDPKPRSWSAGCLHLGGQGEMDYGRGVGNWWWCMSIFSILSEHWAESFCLSLHLPTHLGDFDFDAPIELGIWRG</sequence>
<evidence type="ECO:0000313" key="2">
    <source>
        <dbReference type="EMBL" id="KAF6756398.1"/>
    </source>
</evidence>
<accession>A0A8H6I2U5</accession>
<name>A0A8H6I2U5_9AGAR</name>